<sequence>MSSSPMRQLTAWDQPSSPGRTPSSSGVGVGVGVGPGSSGSNGPGGMPGSSGSNRSSMRMPSSSLGMPSSRNGLDALGSQGSNYTPGFFGSAGRAVDQEAIRQWAQSTQLGAQDPNANPDQVDPTSQKRLIWGTNISIVDTISQFKDFLVHFTPRHAKRYRRALELGVDVDQVMDAGMVLEDDDYEPYYPVLLQQLKDSMTNILNLDTANLRAYPPTQMLYDHLLKYPHEVISIMDVTVTDYFQRYCLGIDVDAMGGADAAAADAAELEAMSLSVRPYNLQDSISLRDLNPWDIDRLITIKGLMIRSTPVIPDLKIGMFKCLVCDTTQEVELDRGRIEEPTRCPHADCGALNTMQLYHNRCRFASKQVGKLQETPDMIPDGQTPYTATLNLYDDLVDIVKPGDRVIVTGIFRSMPVRVNSRQRTIRPVFRTFIDVVHVRLVDPARVAKDESAVEANEFVPPSADRDSTEFMITDQEAAEIQNMSMRPDLYDYLARSIAPSIYEMEDAKKGTLLQLFGGHHKTVGTARYRGDINVLLVGDPGVAKSQLLHSAVGLTASVVRDPDTNAMVLESGALVLSDGGVCCIDEFDKMSDATRAILHEVMEQQTISVAKAGIITTLNARTSILASANPIKSKFDLNLSLVENINLVPSLLSRFDLLFVILDLPDEAYDRRLARHLVELYMEDRPDSGAAAAGLDVCPAHMLTKYISYAKKNMARTHLCEMRSLGSAHGNGNGQRTVTATTRQLESMIRLSEAHAKMRLSAYVEEEDVKEAARLLREAIKQGATDPKTGRIDLICSCQVAQSRRPRR</sequence>
<dbReference type="Proteomes" id="UP000193411">
    <property type="component" value="Unassembled WGS sequence"/>
</dbReference>
<comment type="catalytic activity">
    <reaction evidence="11">
        <text>ATP + H2O = ADP + phosphate + H(+)</text>
        <dbReference type="Rhea" id="RHEA:13065"/>
        <dbReference type="ChEBI" id="CHEBI:15377"/>
        <dbReference type="ChEBI" id="CHEBI:15378"/>
        <dbReference type="ChEBI" id="CHEBI:30616"/>
        <dbReference type="ChEBI" id="CHEBI:43474"/>
        <dbReference type="ChEBI" id="CHEBI:456216"/>
        <dbReference type="EC" id="3.6.4.12"/>
    </reaction>
</comment>
<evidence type="ECO:0000256" key="1">
    <source>
        <dbReference type="ARBA" id="ARBA00004123"/>
    </source>
</evidence>
<name>A0A1Y2I111_9FUNG</name>
<feature type="region of interest" description="Disordered" evidence="12">
    <location>
        <begin position="1"/>
        <end position="78"/>
    </location>
</feature>
<dbReference type="GO" id="GO:0042555">
    <property type="term" value="C:MCM complex"/>
    <property type="evidence" value="ECO:0007669"/>
    <property type="project" value="UniProtKB-UniRule"/>
</dbReference>
<dbReference type="GO" id="GO:0017116">
    <property type="term" value="F:single-stranded DNA helicase activity"/>
    <property type="evidence" value="ECO:0007669"/>
    <property type="project" value="TreeGrafter"/>
</dbReference>
<evidence type="ECO:0000256" key="3">
    <source>
        <dbReference type="ARBA" id="ARBA00022705"/>
    </source>
</evidence>
<evidence type="ECO:0000256" key="9">
    <source>
        <dbReference type="ARBA" id="ARBA00023242"/>
    </source>
</evidence>
<dbReference type="GO" id="GO:0005656">
    <property type="term" value="C:nuclear pre-replicative complex"/>
    <property type="evidence" value="ECO:0007669"/>
    <property type="project" value="UniProtKB-ARBA"/>
</dbReference>
<protein>
    <recommendedName>
        <fullName evidence="11">DNA replication licensing factor MCM4</fullName>
        <ecNumber evidence="11">3.6.4.12</ecNumber>
    </recommendedName>
</protein>
<dbReference type="PRINTS" id="PR01657">
    <property type="entry name" value="MCMFAMILY"/>
</dbReference>
<dbReference type="InterPro" id="IPR031327">
    <property type="entry name" value="MCM"/>
</dbReference>
<dbReference type="SUPFAM" id="SSF52540">
    <property type="entry name" value="P-loop containing nucleoside triphosphate hydrolases"/>
    <property type="match status" value="1"/>
</dbReference>
<reference evidence="14 15" key="1">
    <citation type="submission" date="2016-07" db="EMBL/GenBank/DDBJ databases">
        <title>Pervasive Adenine N6-methylation of Active Genes in Fungi.</title>
        <authorList>
            <consortium name="DOE Joint Genome Institute"/>
            <person name="Mondo S.J."/>
            <person name="Dannebaum R.O."/>
            <person name="Kuo R.C."/>
            <person name="Labutti K."/>
            <person name="Haridas S."/>
            <person name="Kuo A."/>
            <person name="Salamov A."/>
            <person name="Ahrendt S.R."/>
            <person name="Lipzen A."/>
            <person name="Sullivan W."/>
            <person name="Andreopoulos W.B."/>
            <person name="Clum A."/>
            <person name="Lindquist E."/>
            <person name="Daum C."/>
            <person name="Ramamoorthy G.K."/>
            <person name="Gryganskyi A."/>
            <person name="Culley D."/>
            <person name="Magnuson J.K."/>
            <person name="James T.Y."/>
            <person name="O'Malley M.A."/>
            <person name="Stajich J.E."/>
            <person name="Spatafora J.W."/>
            <person name="Visel A."/>
            <person name="Grigoriev I.V."/>
        </authorList>
    </citation>
    <scope>NUCLEOTIDE SEQUENCE [LARGE SCALE GENOMIC DNA]</scope>
    <source>
        <strain evidence="14 15">PL171</strain>
    </source>
</reference>
<gene>
    <name evidence="14" type="ORF">BCR44DRAFT_1492666</name>
</gene>
<dbReference type="PANTHER" id="PTHR11630">
    <property type="entry name" value="DNA REPLICATION LICENSING FACTOR MCM FAMILY MEMBER"/>
    <property type="match status" value="1"/>
</dbReference>
<evidence type="ECO:0000256" key="4">
    <source>
        <dbReference type="ARBA" id="ARBA00022741"/>
    </source>
</evidence>
<comment type="function">
    <text evidence="11">Acts as component of the MCM2-7 complex (MCM complex) which is the replicative helicase essential for 'once per cell cycle' DNA replication initiation and elongation in eukaryotic cells. The active ATPase sites in the MCM2-7 ring are formed through the interaction surfaces of two neighboring subunits such that a critical structure of a conserved arginine finger motif is provided in trans relative to the ATP-binding site of the Walker A box of the adjacent subunit. The six ATPase active sites, however, are likely to contribute differentially to the complex helicase activity.</text>
</comment>
<feature type="compositionally biased region" description="Polar residues" evidence="12">
    <location>
        <begin position="1"/>
        <end position="14"/>
    </location>
</feature>
<dbReference type="EC" id="3.6.4.12" evidence="11"/>
<dbReference type="GO" id="GO:1902975">
    <property type="term" value="P:mitotic DNA replication initiation"/>
    <property type="evidence" value="ECO:0007669"/>
    <property type="project" value="TreeGrafter"/>
</dbReference>
<comment type="subcellular location">
    <subcellularLocation>
        <location evidence="1">Nucleus</location>
    </subcellularLocation>
</comment>
<dbReference type="SMART" id="SM00350">
    <property type="entry name" value="MCM"/>
    <property type="match status" value="1"/>
</dbReference>
<dbReference type="InterPro" id="IPR027417">
    <property type="entry name" value="P-loop_NTPase"/>
</dbReference>
<dbReference type="SUPFAM" id="SSF50249">
    <property type="entry name" value="Nucleic acid-binding proteins"/>
    <property type="match status" value="1"/>
</dbReference>
<dbReference type="GO" id="GO:0000727">
    <property type="term" value="P:double-strand break repair via break-induced replication"/>
    <property type="evidence" value="ECO:0007669"/>
    <property type="project" value="TreeGrafter"/>
</dbReference>
<dbReference type="Gene3D" id="2.20.28.10">
    <property type="match status" value="1"/>
</dbReference>
<proteinExistence type="inferred from homology"/>
<dbReference type="PROSITE" id="PS00847">
    <property type="entry name" value="MCM_1"/>
    <property type="match status" value="1"/>
</dbReference>
<keyword evidence="3 11" id="KW-0235">DNA replication</keyword>
<evidence type="ECO:0000256" key="11">
    <source>
        <dbReference type="RuleBase" id="RU368062"/>
    </source>
</evidence>
<evidence type="ECO:0000256" key="5">
    <source>
        <dbReference type="ARBA" id="ARBA00022801"/>
    </source>
</evidence>
<evidence type="ECO:0000256" key="2">
    <source>
        <dbReference type="ARBA" id="ARBA00008010"/>
    </source>
</evidence>
<dbReference type="Pfam" id="PF14551">
    <property type="entry name" value="MCM_N"/>
    <property type="match status" value="1"/>
</dbReference>
<accession>A0A1Y2I111</accession>
<dbReference type="PRINTS" id="PR01660">
    <property type="entry name" value="MCMPROTEIN4"/>
</dbReference>
<evidence type="ECO:0000256" key="7">
    <source>
        <dbReference type="ARBA" id="ARBA00022840"/>
    </source>
</evidence>
<dbReference type="GO" id="GO:0005524">
    <property type="term" value="F:ATP binding"/>
    <property type="evidence" value="ECO:0007669"/>
    <property type="project" value="UniProtKB-UniRule"/>
</dbReference>
<evidence type="ECO:0000313" key="14">
    <source>
        <dbReference type="EMBL" id="ORZ39082.1"/>
    </source>
</evidence>
<dbReference type="Pfam" id="PF17855">
    <property type="entry name" value="MCM_lid"/>
    <property type="match status" value="1"/>
</dbReference>
<dbReference type="STRING" id="765915.A0A1Y2I111"/>
<dbReference type="InterPro" id="IPR018525">
    <property type="entry name" value="MCM_CS"/>
</dbReference>
<keyword evidence="9 11" id="KW-0539">Nucleus</keyword>
<dbReference type="GO" id="GO:0031261">
    <property type="term" value="C:DNA replication preinitiation complex"/>
    <property type="evidence" value="ECO:0007669"/>
    <property type="project" value="UniProtKB-ARBA"/>
</dbReference>
<feature type="compositionally biased region" description="Low complexity" evidence="12">
    <location>
        <begin position="49"/>
        <end position="72"/>
    </location>
</feature>
<dbReference type="PANTHER" id="PTHR11630:SF66">
    <property type="entry name" value="DNA REPLICATION LICENSING FACTOR MCM4"/>
    <property type="match status" value="1"/>
</dbReference>
<feature type="compositionally biased region" description="Gly residues" evidence="12">
    <location>
        <begin position="27"/>
        <end position="48"/>
    </location>
</feature>
<dbReference type="InterPro" id="IPR041562">
    <property type="entry name" value="MCM_lid"/>
</dbReference>
<keyword evidence="7 10" id="KW-0067">ATP-binding</keyword>
<dbReference type="EMBL" id="MCFL01000006">
    <property type="protein sequence ID" value="ORZ39082.1"/>
    <property type="molecule type" value="Genomic_DNA"/>
</dbReference>
<keyword evidence="5 11" id="KW-0378">Hydrolase</keyword>
<dbReference type="Gene3D" id="3.40.50.300">
    <property type="entry name" value="P-loop containing nucleotide triphosphate hydrolases"/>
    <property type="match status" value="1"/>
</dbReference>
<dbReference type="GO" id="GO:0097373">
    <property type="term" value="C:MCM core complex"/>
    <property type="evidence" value="ECO:0007669"/>
    <property type="project" value="UniProtKB-ARBA"/>
</dbReference>
<dbReference type="PROSITE" id="PS50051">
    <property type="entry name" value="MCM_2"/>
    <property type="match status" value="1"/>
</dbReference>
<dbReference type="GO" id="GO:0043596">
    <property type="term" value="C:nuclear replication fork"/>
    <property type="evidence" value="ECO:0007669"/>
    <property type="project" value="UniProtKB-ARBA"/>
</dbReference>
<keyword evidence="8 10" id="KW-0238">DNA-binding</keyword>
<evidence type="ECO:0000256" key="10">
    <source>
        <dbReference type="RuleBase" id="RU004070"/>
    </source>
</evidence>
<keyword evidence="4 10" id="KW-0547">Nucleotide-binding</keyword>
<evidence type="ECO:0000256" key="12">
    <source>
        <dbReference type="SAM" id="MobiDB-lite"/>
    </source>
</evidence>
<feature type="domain" description="MCM C-terminal AAA(+) ATPase" evidence="13">
    <location>
        <begin position="488"/>
        <end position="676"/>
    </location>
</feature>
<dbReference type="InterPro" id="IPR027925">
    <property type="entry name" value="MCM_N"/>
</dbReference>
<dbReference type="AlphaFoldDB" id="A0A1Y2I111"/>
<evidence type="ECO:0000256" key="6">
    <source>
        <dbReference type="ARBA" id="ARBA00022806"/>
    </source>
</evidence>
<dbReference type="GO" id="GO:0006279">
    <property type="term" value="P:premeiotic DNA replication"/>
    <property type="evidence" value="ECO:0007669"/>
    <property type="project" value="UniProtKB-ARBA"/>
</dbReference>
<dbReference type="FunFam" id="3.40.50.300:FF:002469">
    <property type="entry name" value="Cell division control protein 21"/>
    <property type="match status" value="1"/>
</dbReference>
<dbReference type="OrthoDB" id="10251574at2759"/>
<comment type="caution">
    <text evidence="14">The sequence shown here is derived from an EMBL/GenBank/DDBJ whole genome shotgun (WGS) entry which is preliminary data.</text>
</comment>
<organism evidence="14 15">
    <name type="scientific">Catenaria anguillulae PL171</name>
    <dbReference type="NCBI Taxonomy" id="765915"/>
    <lineage>
        <taxon>Eukaryota</taxon>
        <taxon>Fungi</taxon>
        <taxon>Fungi incertae sedis</taxon>
        <taxon>Blastocladiomycota</taxon>
        <taxon>Blastocladiomycetes</taxon>
        <taxon>Blastocladiales</taxon>
        <taxon>Catenariaceae</taxon>
        <taxon>Catenaria</taxon>
    </lineage>
</organism>
<dbReference type="Gene3D" id="2.40.50.140">
    <property type="entry name" value="Nucleic acid-binding proteins"/>
    <property type="match status" value="1"/>
</dbReference>
<dbReference type="InterPro" id="IPR008047">
    <property type="entry name" value="MCM_4"/>
</dbReference>
<comment type="subunit">
    <text evidence="11">Component of the MCM2-7 complex.</text>
</comment>
<dbReference type="InterPro" id="IPR012340">
    <property type="entry name" value="NA-bd_OB-fold"/>
</dbReference>
<dbReference type="GO" id="GO:0016887">
    <property type="term" value="F:ATP hydrolysis activity"/>
    <property type="evidence" value="ECO:0007669"/>
    <property type="project" value="RHEA"/>
</dbReference>
<feature type="compositionally biased region" description="Low complexity" evidence="12">
    <location>
        <begin position="15"/>
        <end position="26"/>
    </location>
</feature>
<keyword evidence="6 11" id="KW-0347">Helicase</keyword>
<dbReference type="InterPro" id="IPR001208">
    <property type="entry name" value="MCM_dom"/>
</dbReference>
<evidence type="ECO:0000259" key="13">
    <source>
        <dbReference type="PROSITE" id="PS50051"/>
    </source>
</evidence>
<dbReference type="InterPro" id="IPR033762">
    <property type="entry name" value="MCM_OB"/>
</dbReference>
<keyword evidence="15" id="KW-1185">Reference proteome</keyword>
<comment type="similarity">
    <text evidence="2 10">Belongs to the MCM family.</text>
</comment>
<dbReference type="FunFam" id="2.20.28.10:FF:000003">
    <property type="entry name" value="DNA helicase"/>
    <property type="match status" value="1"/>
</dbReference>
<dbReference type="Pfam" id="PF00493">
    <property type="entry name" value="MCM"/>
    <property type="match status" value="1"/>
</dbReference>
<dbReference type="Pfam" id="PF17207">
    <property type="entry name" value="MCM_OB"/>
    <property type="match status" value="1"/>
</dbReference>
<dbReference type="GO" id="GO:0006271">
    <property type="term" value="P:DNA strand elongation involved in DNA replication"/>
    <property type="evidence" value="ECO:0007669"/>
    <property type="project" value="TreeGrafter"/>
</dbReference>
<evidence type="ECO:0000313" key="15">
    <source>
        <dbReference type="Proteomes" id="UP000193411"/>
    </source>
</evidence>
<dbReference type="GO" id="GO:0003697">
    <property type="term" value="F:single-stranded DNA binding"/>
    <property type="evidence" value="ECO:0007669"/>
    <property type="project" value="TreeGrafter"/>
</dbReference>
<evidence type="ECO:0000256" key="8">
    <source>
        <dbReference type="ARBA" id="ARBA00023125"/>
    </source>
</evidence>